<feature type="domain" description="ORC1/DEAH AAA+ ATPase" evidence="2">
    <location>
        <begin position="125"/>
        <end position="236"/>
    </location>
</feature>
<dbReference type="Gene3D" id="1.10.260.40">
    <property type="entry name" value="lambda repressor-like DNA-binding domains"/>
    <property type="match status" value="1"/>
</dbReference>
<feature type="domain" description="B transposition protein C-terminal" evidence="1">
    <location>
        <begin position="258"/>
        <end position="332"/>
    </location>
</feature>
<dbReference type="EMBL" id="JARFYM010000017">
    <property type="protein sequence ID" value="MDL2401284.1"/>
    <property type="molecule type" value="Genomic_DNA"/>
</dbReference>
<dbReference type="SUPFAM" id="SSF52540">
    <property type="entry name" value="P-loop containing nucleoside triphosphate hydrolases"/>
    <property type="match status" value="1"/>
</dbReference>
<evidence type="ECO:0000313" key="3">
    <source>
        <dbReference type="EMBL" id="MDL2401284.1"/>
    </source>
</evidence>
<dbReference type="Gene3D" id="1.10.1180.10">
    <property type="entry name" value="B transposition protein, C-terminal domain"/>
    <property type="match status" value="1"/>
</dbReference>
<sequence length="340" mass="37120">MTKPVNVNGGWDIPQPSSQFLAKHPAPDVEVWRKLIMRVIDAATSNGWSKTEVGRRAGMKDGTFSQWSNGVYLGTLANLNETVHFWLEALAEGASIAASVPVSPNFVKTATGADVYNVLLFTQITAGFTAVTLPSGFGKTTAARHFCNSRPYAWIATISPNTKTTHGMLTELASELDVQEFNPARLVRAIGRKLNRNGEGTLLIVDEAQNLVPDAVNQLRHFVDIYRCGVCLMGNEDTALAFLKDKGSVASRAQVATRFDRRLKRERDPVGDADMLIGAWGITDEDCIKFLHGIATKPGALRNIDRTIKAGMMNALGDGVDLTMKHLVAAWRNRDLGDLQ</sequence>
<dbReference type="InterPro" id="IPR010982">
    <property type="entry name" value="Lambda_DNA-bd_dom_sf"/>
</dbReference>
<dbReference type="PANTHER" id="PTHR35894">
    <property type="entry name" value="GENERAL SECRETION PATHWAY PROTEIN A-RELATED"/>
    <property type="match status" value="1"/>
</dbReference>
<organism evidence="3 4">
    <name type="scientific">Rhizobium mayense</name>
    <dbReference type="NCBI Taxonomy" id="1312184"/>
    <lineage>
        <taxon>Bacteria</taxon>
        <taxon>Pseudomonadati</taxon>
        <taxon>Pseudomonadota</taxon>
        <taxon>Alphaproteobacteria</taxon>
        <taxon>Hyphomicrobiales</taxon>
        <taxon>Rhizobiaceae</taxon>
        <taxon>Rhizobium/Agrobacterium group</taxon>
        <taxon>Rhizobium</taxon>
    </lineage>
</organism>
<dbReference type="Gene3D" id="3.40.50.300">
    <property type="entry name" value="P-loop containing nucleotide triphosphate hydrolases"/>
    <property type="match status" value="1"/>
</dbReference>
<dbReference type="SUPFAM" id="SSF47681">
    <property type="entry name" value="C-terminal domain of B transposition protein"/>
    <property type="match status" value="1"/>
</dbReference>
<dbReference type="Proteomes" id="UP001172645">
    <property type="component" value="Unassembled WGS sequence"/>
</dbReference>
<dbReference type="Pfam" id="PF13401">
    <property type="entry name" value="AAA_22"/>
    <property type="match status" value="1"/>
</dbReference>
<name>A0ABT7K299_9HYPH</name>
<gene>
    <name evidence="3" type="ORF">PY649_20465</name>
</gene>
<evidence type="ECO:0000259" key="2">
    <source>
        <dbReference type="Pfam" id="PF13401"/>
    </source>
</evidence>
<dbReference type="RefSeq" id="WP_285870477.1">
    <property type="nucleotide sequence ID" value="NZ_JARFYM010000017.1"/>
</dbReference>
<comment type="caution">
    <text evidence="3">The sequence shown here is derived from an EMBL/GenBank/DDBJ whole genome shotgun (WGS) entry which is preliminary data.</text>
</comment>
<evidence type="ECO:0000259" key="1">
    <source>
        <dbReference type="Pfam" id="PF09077"/>
    </source>
</evidence>
<proteinExistence type="predicted"/>
<dbReference type="InterPro" id="IPR027417">
    <property type="entry name" value="P-loop_NTPase"/>
</dbReference>
<accession>A0ABT7K299</accession>
<reference evidence="3" key="1">
    <citation type="submission" date="2023-06" db="EMBL/GenBank/DDBJ databases">
        <title>Phylogenetic Diversity of Rhizobium strains.</title>
        <authorList>
            <person name="Moura F.T."/>
            <person name="Helene L.C.F."/>
            <person name="Hungria M."/>
        </authorList>
    </citation>
    <scope>NUCLEOTIDE SEQUENCE</scope>
    <source>
        <strain evidence="3">CCGE526</strain>
    </source>
</reference>
<dbReference type="Pfam" id="PF09077">
    <property type="entry name" value="Phage-MuB_C"/>
    <property type="match status" value="1"/>
</dbReference>
<dbReference type="PANTHER" id="PTHR35894:SF5">
    <property type="entry name" value="MU-LIKE PROPHAGE FLUMU DNA TRANSPOSITION PROTEIN B"/>
    <property type="match status" value="1"/>
</dbReference>
<dbReference type="InterPro" id="IPR036733">
    <property type="entry name" value="B_transposit_C_sf"/>
</dbReference>
<dbReference type="InterPro" id="IPR052026">
    <property type="entry name" value="ExeA_AAA_ATPase_DNA-bind"/>
</dbReference>
<dbReference type="InterPro" id="IPR049945">
    <property type="entry name" value="AAA_22"/>
</dbReference>
<keyword evidence="4" id="KW-1185">Reference proteome</keyword>
<dbReference type="InterPro" id="IPR009084">
    <property type="entry name" value="B_transpositn_C"/>
</dbReference>
<evidence type="ECO:0000313" key="4">
    <source>
        <dbReference type="Proteomes" id="UP001172645"/>
    </source>
</evidence>
<protein>
    <submittedName>
        <fullName evidence="3">AAA family ATPase</fullName>
    </submittedName>
</protein>